<dbReference type="InParanoid" id="A0A177CS24"/>
<gene>
    <name evidence="2" type="ORF">CC84DRAFT_1193456</name>
</gene>
<dbReference type="GeneID" id="28764784"/>
<evidence type="ECO:0000259" key="1">
    <source>
        <dbReference type="Pfam" id="PF06985"/>
    </source>
</evidence>
<dbReference type="InterPro" id="IPR010730">
    <property type="entry name" value="HET"/>
</dbReference>
<sequence>MRLLHFDQPERLVLTDFRGKLTPPYAILSHRWSDSEILLEDIASGAYVKKEEGYRKLRFCATQAAQDNLRYFWIDTCCIDRWNRSDRSKAINSMFRWYKSATRCYVYLSDVSLSTTTETPERSNWEASFRASAWFTQGWTLQELIAPESVEFFSCEGQRIGDKLSLNQLVHKRTGIPIAALRNCPLDQFSTTERRRWVEGHVTTEEEDIVYCLLGVLNIFMPTNYGEGKERALKRLQAKVDKASNAPSIVPFSQNDRFVGRGPQLAELEAKLFSNKQATSITAIVGPGRTGKSQLALEMDASDNDSLYQSYASVAQKLSIPRWDDDQPDMKRMMQQCVAELSARQCLLIFDNVEDVVLRSYGSSTAEAGDLADYLPQSTLCSIVFTTTNSDTAKTLAPNNIIALRELTPDTALRMLQNHLATPLSNTGQQEAEILLSELLYLPLAVVQAAACINASGMPVQEYRAQLGEHKKAAFEHSSSLGSKLYGHGIDDPVAATLFVSMSHVYALATNYLFFAACVERKDIPLDIFEGASLSVREYAVKVLKNYALVTRRPTDSALDLHQLVHRALREDLRRHGRLQQWTQRTITQLLQVFPDMTEGMKRRRSYSCR</sequence>
<name>A0A177CS24_9PLEO</name>
<proteinExistence type="predicted"/>
<organism evidence="2 3">
    <name type="scientific">Paraphaeosphaeria sporulosa</name>
    <dbReference type="NCBI Taxonomy" id="1460663"/>
    <lineage>
        <taxon>Eukaryota</taxon>
        <taxon>Fungi</taxon>
        <taxon>Dikarya</taxon>
        <taxon>Ascomycota</taxon>
        <taxon>Pezizomycotina</taxon>
        <taxon>Dothideomycetes</taxon>
        <taxon>Pleosporomycetidae</taxon>
        <taxon>Pleosporales</taxon>
        <taxon>Massarineae</taxon>
        <taxon>Didymosphaeriaceae</taxon>
        <taxon>Paraphaeosphaeria</taxon>
    </lineage>
</organism>
<dbReference type="EMBL" id="KV441549">
    <property type="protein sequence ID" value="OAG09768.1"/>
    <property type="molecule type" value="Genomic_DNA"/>
</dbReference>
<dbReference type="PANTHER" id="PTHR10622:SF11">
    <property type="entry name" value="HET-DOMAIN-CONTAINING PROTEIN"/>
    <property type="match status" value="1"/>
</dbReference>
<dbReference type="AlphaFoldDB" id="A0A177CS24"/>
<dbReference type="SUPFAM" id="SSF52540">
    <property type="entry name" value="P-loop containing nucleoside triphosphate hydrolases"/>
    <property type="match status" value="1"/>
</dbReference>
<dbReference type="STRING" id="1460663.A0A177CS24"/>
<accession>A0A177CS24</accession>
<evidence type="ECO:0000313" key="2">
    <source>
        <dbReference type="EMBL" id="OAG09768.1"/>
    </source>
</evidence>
<dbReference type="OrthoDB" id="5986190at2759"/>
<dbReference type="Gene3D" id="3.40.50.300">
    <property type="entry name" value="P-loop containing nucleotide triphosphate hydrolases"/>
    <property type="match status" value="2"/>
</dbReference>
<dbReference type="Proteomes" id="UP000077069">
    <property type="component" value="Unassembled WGS sequence"/>
</dbReference>
<keyword evidence="3" id="KW-1185">Reference proteome</keyword>
<dbReference type="PANTHER" id="PTHR10622">
    <property type="entry name" value="HET DOMAIN-CONTAINING PROTEIN"/>
    <property type="match status" value="1"/>
</dbReference>
<dbReference type="Pfam" id="PF06985">
    <property type="entry name" value="HET"/>
    <property type="match status" value="1"/>
</dbReference>
<feature type="domain" description="Heterokaryon incompatibility" evidence="1">
    <location>
        <begin position="25"/>
        <end position="123"/>
    </location>
</feature>
<protein>
    <submittedName>
        <fullName evidence="2">HET-domain-containing protein</fullName>
    </submittedName>
</protein>
<reference evidence="2 3" key="1">
    <citation type="submission" date="2016-05" db="EMBL/GenBank/DDBJ databases">
        <title>Comparative analysis of secretome profiles of manganese(II)-oxidizing ascomycete fungi.</title>
        <authorList>
            <consortium name="DOE Joint Genome Institute"/>
            <person name="Zeiner C.A."/>
            <person name="Purvine S.O."/>
            <person name="Zink E.M."/>
            <person name="Wu S."/>
            <person name="Pasa-Tolic L."/>
            <person name="Chaput D.L."/>
            <person name="Haridas S."/>
            <person name="Grigoriev I.V."/>
            <person name="Santelli C.M."/>
            <person name="Hansel C.M."/>
        </authorList>
    </citation>
    <scope>NUCLEOTIDE SEQUENCE [LARGE SCALE GENOMIC DNA]</scope>
    <source>
        <strain evidence="2 3">AP3s5-JAC2a</strain>
    </source>
</reference>
<evidence type="ECO:0000313" key="3">
    <source>
        <dbReference type="Proteomes" id="UP000077069"/>
    </source>
</evidence>
<dbReference type="RefSeq" id="XP_018040133.1">
    <property type="nucleotide sequence ID" value="XM_018181298.1"/>
</dbReference>
<dbReference type="InterPro" id="IPR027417">
    <property type="entry name" value="P-loop_NTPase"/>
</dbReference>